<dbReference type="EMBL" id="CAJJDN010000010">
    <property type="protein sequence ID" value="CAD8056470.1"/>
    <property type="molecule type" value="Genomic_DNA"/>
</dbReference>
<dbReference type="AlphaFoldDB" id="A0A8S1KM56"/>
<name>A0A8S1KM56_9CILI</name>
<protein>
    <recommendedName>
        <fullName evidence="3">FCP1 homology domain-containing protein</fullName>
    </recommendedName>
</protein>
<feature type="compositionally biased region" description="Polar residues" evidence="2">
    <location>
        <begin position="478"/>
        <end position="492"/>
    </location>
</feature>
<keyword evidence="5" id="KW-1185">Reference proteome</keyword>
<dbReference type="CDD" id="cd07521">
    <property type="entry name" value="HAD_FCP1-like"/>
    <property type="match status" value="1"/>
</dbReference>
<feature type="coiled-coil region" evidence="1">
    <location>
        <begin position="74"/>
        <end position="108"/>
    </location>
</feature>
<feature type="region of interest" description="Disordered" evidence="2">
    <location>
        <begin position="466"/>
        <end position="498"/>
    </location>
</feature>
<comment type="caution">
    <text evidence="4">The sequence shown here is derived from an EMBL/GenBank/DDBJ whole genome shotgun (WGS) entry which is preliminary data.</text>
</comment>
<keyword evidence="1" id="KW-0175">Coiled coil</keyword>
<evidence type="ECO:0000259" key="3">
    <source>
        <dbReference type="PROSITE" id="PS50969"/>
    </source>
</evidence>
<dbReference type="PANTHER" id="PTHR12210">
    <property type="entry name" value="DULLARD PROTEIN PHOSPHATASE"/>
    <property type="match status" value="1"/>
</dbReference>
<reference evidence="4" key="1">
    <citation type="submission" date="2021-01" db="EMBL/GenBank/DDBJ databases">
        <authorList>
            <consortium name="Genoscope - CEA"/>
            <person name="William W."/>
        </authorList>
    </citation>
    <scope>NUCLEOTIDE SEQUENCE</scope>
</reference>
<dbReference type="FunFam" id="3.40.50.1000:FF:000184">
    <property type="entry name" value="Uncharacterized protein"/>
    <property type="match status" value="1"/>
</dbReference>
<accession>A0A8S1KM56</accession>
<sequence length="897" mass="105217">MSSFNTKLNFLQSEIKLLSDENTELRQLLQLNKQILKIQGEFGSTNISLPSVPQLSIDVCKTEGNFQNDKQFIISNLIDENSKLLSINQELREQRDHLRAQNLLLQQIEIENSQRILDIQTEKHQKFIDLQNQILGKDKQIQELSDQLQNILSRKRLKTKILESMSKVLSQYYQENKLFKQENKKISLLLDLLTTDKNTENKLNSEQSPGINDSSYLDSFPLKVKQTLNLNQQITVPKLNINKAQKIQQLNVEKQQESEEQQLPLEQFLTVDKKIYPQIKAQTPSQVREGQFISPNKLLIQLTSLADQNKTLSKQLNQYKQKLQDELLLTKSLENKLDEVYRYVLELEKTNEILISSQLKLTNTVQKLKELICKEKKEELRSKHTYNLSLQNERDFEKKSKKKPTQKIIVNRGISQIRNASDQEETEQLPLIKPKSVTRSSKKNFEIKKVRIKVAISDDKLEINNKQNKLNPIKQEESPQLSDRNQSPSSSFKKTKEDNNRSILKKSIHQDYEIDDTLEDNLESFVKLYHSIVCLMDAIRKNVSDLVDQINRFLEILDGIHFCQIEKLLIENTKQFRQILVLIKIGIVVIINSFFDQHLYTSNIVNFKNILIYNLQNYLILGDMILLKTQKQELQNIINQNKKYFGSKKVDSNTQIRQNVELLSGLYKSLTKQSKDLYQFICTYLKQIPYLRILESNLVLQNFISLYFTMQQSYHGLLGIPLICVANKPYLPTEGSHEFTLILDMDETLIHFIDQTKSFLIRPYLEQFLQEMSKYYEIAVFTAGLPDYANWILDQVDKNKYIQYRLYRQHAMQYQNHFVKDLSRLGRNLKKVIIVDNIADNFQHQPENGIFIKTWLNDQDDKELLELSIFLKKLVENGCEDVREVLKQYKSQQLPQI</sequence>
<evidence type="ECO:0000256" key="1">
    <source>
        <dbReference type="SAM" id="Coils"/>
    </source>
</evidence>
<gene>
    <name evidence="4" type="ORF">PSON_ATCC_30995.1.T0100254</name>
</gene>
<feature type="coiled-coil region" evidence="1">
    <location>
        <begin position="302"/>
        <end position="336"/>
    </location>
</feature>
<proteinExistence type="predicted"/>
<organism evidence="4 5">
    <name type="scientific">Paramecium sonneborni</name>
    <dbReference type="NCBI Taxonomy" id="65129"/>
    <lineage>
        <taxon>Eukaryota</taxon>
        <taxon>Sar</taxon>
        <taxon>Alveolata</taxon>
        <taxon>Ciliophora</taxon>
        <taxon>Intramacronucleata</taxon>
        <taxon>Oligohymenophorea</taxon>
        <taxon>Peniculida</taxon>
        <taxon>Parameciidae</taxon>
        <taxon>Paramecium</taxon>
    </lineage>
</organism>
<feature type="domain" description="FCP1 homology" evidence="3">
    <location>
        <begin position="734"/>
        <end position="874"/>
    </location>
</feature>
<dbReference type="InterPro" id="IPR050365">
    <property type="entry name" value="TIM50"/>
</dbReference>
<dbReference type="InterPro" id="IPR004274">
    <property type="entry name" value="FCP1_dom"/>
</dbReference>
<evidence type="ECO:0000256" key="2">
    <source>
        <dbReference type="SAM" id="MobiDB-lite"/>
    </source>
</evidence>
<dbReference type="PROSITE" id="PS50969">
    <property type="entry name" value="FCP1"/>
    <property type="match status" value="1"/>
</dbReference>
<evidence type="ECO:0000313" key="5">
    <source>
        <dbReference type="Proteomes" id="UP000692954"/>
    </source>
</evidence>
<evidence type="ECO:0000313" key="4">
    <source>
        <dbReference type="EMBL" id="CAD8056470.1"/>
    </source>
</evidence>
<feature type="coiled-coil region" evidence="1">
    <location>
        <begin position="1"/>
        <end position="28"/>
    </location>
</feature>
<dbReference type="Proteomes" id="UP000692954">
    <property type="component" value="Unassembled WGS sequence"/>
</dbReference>
<dbReference type="Pfam" id="PF03031">
    <property type="entry name" value="NIF"/>
    <property type="match status" value="1"/>
</dbReference>
<dbReference type="SMART" id="SM00577">
    <property type="entry name" value="CPDc"/>
    <property type="match status" value="1"/>
</dbReference>
<dbReference type="OrthoDB" id="291630at2759"/>